<dbReference type="EMBL" id="JXRA01000102">
    <property type="protein sequence ID" value="KIO75426.1"/>
    <property type="molecule type" value="Genomic_DNA"/>
</dbReference>
<proteinExistence type="predicted"/>
<dbReference type="Gene3D" id="3.40.630.30">
    <property type="match status" value="1"/>
</dbReference>
<evidence type="ECO:0000313" key="3">
    <source>
        <dbReference type="Proteomes" id="UP000032049"/>
    </source>
</evidence>
<protein>
    <recommendedName>
        <fullName evidence="1">N-acetyltransferase domain-containing protein</fullName>
    </recommendedName>
</protein>
<keyword evidence="3" id="KW-1185">Reference proteome</keyword>
<dbReference type="STRING" id="1503925.TH53_20870"/>
<evidence type="ECO:0000259" key="1">
    <source>
        <dbReference type="PROSITE" id="PS51186"/>
    </source>
</evidence>
<organism evidence="2 3">
    <name type="scientific">Pedobacter lusitanus</name>
    <dbReference type="NCBI Taxonomy" id="1503925"/>
    <lineage>
        <taxon>Bacteria</taxon>
        <taxon>Pseudomonadati</taxon>
        <taxon>Bacteroidota</taxon>
        <taxon>Sphingobacteriia</taxon>
        <taxon>Sphingobacteriales</taxon>
        <taxon>Sphingobacteriaceae</taxon>
        <taxon>Pedobacter</taxon>
    </lineage>
</organism>
<dbReference type="RefSeq" id="WP_041885120.1">
    <property type="nucleotide sequence ID" value="NZ_CP157278.1"/>
</dbReference>
<dbReference type="PANTHER" id="PTHR43792">
    <property type="entry name" value="GNAT FAMILY, PUTATIVE (AFU_ORTHOLOGUE AFUA_3G00765)-RELATED-RELATED"/>
    <property type="match status" value="1"/>
</dbReference>
<evidence type="ECO:0000313" key="2">
    <source>
        <dbReference type="EMBL" id="KIO75426.1"/>
    </source>
</evidence>
<dbReference type="GO" id="GO:0016747">
    <property type="term" value="F:acyltransferase activity, transferring groups other than amino-acyl groups"/>
    <property type="evidence" value="ECO:0007669"/>
    <property type="project" value="InterPro"/>
</dbReference>
<sequence length="179" mass="19956">MNQLDFSEFPELSTPRLRLRKLEQTDAAAVHELRSDPAVNAFLDRAVSTGIPDALAHIAKIENLIQNNASIYWVITLKNDQAFAGTICLWNFDIPGQTVEIGYELLPQYQGKGIMAEAIKCVINYAFETLKAKTITAFPAAGNISSVRLLENNGFRLSNAPYQNSHDTVDHMLTYLLDK</sequence>
<name>A0A0D0GLZ6_9SPHI</name>
<dbReference type="PANTHER" id="PTHR43792:SF1">
    <property type="entry name" value="N-ACETYLTRANSFERASE DOMAIN-CONTAINING PROTEIN"/>
    <property type="match status" value="1"/>
</dbReference>
<gene>
    <name evidence="2" type="ORF">TH53_20870</name>
</gene>
<comment type="caution">
    <text evidence="2">The sequence shown here is derived from an EMBL/GenBank/DDBJ whole genome shotgun (WGS) entry which is preliminary data.</text>
</comment>
<dbReference type="InterPro" id="IPR051531">
    <property type="entry name" value="N-acetyltransferase"/>
</dbReference>
<feature type="domain" description="N-acetyltransferase" evidence="1">
    <location>
        <begin position="17"/>
        <end position="179"/>
    </location>
</feature>
<dbReference type="OrthoDB" id="9811523at2"/>
<dbReference type="Pfam" id="PF13302">
    <property type="entry name" value="Acetyltransf_3"/>
    <property type="match status" value="1"/>
</dbReference>
<dbReference type="SUPFAM" id="SSF55729">
    <property type="entry name" value="Acyl-CoA N-acyltransferases (Nat)"/>
    <property type="match status" value="1"/>
</dbReference>
<dbReference type="PROSITE" id="PS51186">
    <property type="entry name" value="GNAT"/>
    <property type="match status" value="1"/>
</dbReference>
<dbReference type="InterPro" id="IPR016181">
    <property type="entry name" value="Acyl_CoA_acyltransferase"/>
</dbReference>
<dbReference type="AlphaFoldDB" id="A0A0D0GLZ6"/>
<reference evidence="2 3" key="1">
    <citation type="submission" date="2015-01" db="EMBL/GenBank/DDBJ databases">
        <title>Draft genome sequence of Pedobacter sp. NL19 isolated from sludge of an effluent treatment pond in an abandoned uranium mine.</title>
        <authorList>
            <person name="Santos T."/>
            <person name="Caetano T."/>
            <person name="Covas C."/>
            <person name="Cruz A."/>
            <person name="Mendo S."/>
        </authorList>
    </citation>
    <scope>NUCLEOTIDE SEQUENCE [LARGE SCALE GENOMIC DNA]</scope>
    <source>
        <strain evidence="2 3">NL19</strain>
    </source>
</reference>
<dbReference type="CDD" id="cd04301">
    <property type="entry name" value="NAT_SF"/>
    <property type="match status" value="1"/>
</dbReference>
<accession>A0A0D0GLZ6</accession>
<dbReference type="InterPro" id="IPR000182">
    <property type="entry name" value="GNAT_dom"/>
</dbReference>
<dbReference type="Proteomes" id="UP000032049">
    <property type="component" value="Unassembled WGS sequence"/>
</dbReference>